<dbReference type="EMBL" id="SNZH01000018">
    <property type="protein sequence ID" value="TDR38952.1"/>
    <property type="molecule type" value="Genomic_DNA"/>
</dbReference>
<dbReference type="RefSeq" id="WP_133821165.1">
    <property type="nucleotide sequence ID" value="NZ_SNZH01000018.1"/>
</dbReference>
<dbReference type="GO" id="GO:0004106">
    <property type="term" value="F:chorismate mutase activity"/>
    <property type="evidence" value="ECO:0007669"/>
    <property type="project" value="UniProtKB-EC"/>
</dbReference>
<dbReference type="InterPro" id="IPR002701">
    <property type="entry name" value="CM_II_prokaryot"/>
</dbReference>
<keyword evidence="7" id="KW-1185">Reference proteome</keyword>
<dbReference type="Gene3D" id="3.40.50.720">
    <property type="entry name" value="NAD(P)-binding Rossmann-like Domain"/>
    <property type="match status" value="1"/>
</dbReference>
<keyword evidence="3" id="KW-0175">Coiled coil</keyword>
<feature type="domain" description="Chorismate mutase" evidence="4">
    <location>
        <begin position="1"/>
        <end position="88"/>
    </location>
</feature>
<dbReference type="Gene3D" id="1.10.3660.10">
    <property type="entry name" value="6-phosphogluconate dehydrogenase C-terminal like domain"/>
    <property type="match status" value="1"/>
</dbReference>
<feature type="coiled-coil region" evidence="3">
    <location>
        <begin position="3"/>
        <end position="30"/>
    </location>
</feature>
<dbReference type="GO" id="GO:0070403">
    <property type="term" value="F:NAD+ binding"/>
    <property type="evidence" value="ECO:0007669"/>
    <property type="project" value="InterPro"/>
</dbReference>
<dbReference type="GO" id="GO:0004665">
    <property type="term" value="F:prephenate dehydrogenase (NADP+) activity"/>
    <property type="evidence" value="ECO:0007669"/>
    <property type="project" value="InterPro"/>
</dbReference>
<keyword evidence="2" id="KW-0560">Oxidoreductase</keyword>
<dbReference type="InterPro" id="IPR050812">
    <property type="entry name" value="Preph/Arog_dehydrog"/>
</dbReference>
<dbReference type="Gene3D" id="1.20.59.10">
    <property type="entry name" value="Chorismate mutase"/>
    <property type="match status" value="1"/>
</dbReference>
<dbReference type="PANTHER" id="PTHR21363">
    <property type="entry name" value="PREPHENATE DEHYDROGENASE"/>
    <property type="match status" value="1"/>
</dbReference>
<dbReference type="PROSITE" id="PS51168">
    <property type="entry name" value="CHORISMATE_MUT_2"/>
    <property type="match status" value="1"/>
</dbReference>
<protein>
    <recommendedName>
        <fullName evidence="1">chorismate mutase</fullName>
        <ecNumber evidence="1">5.4.99.5</ecNumber>
    </recommendedName>
</protein>
<sequence length="363" mass="38985">MDIPQLRAQLDQVDRDLVRLAAERQRIVAEIGASKRGSGRPLRDFRREKEVLDNVRGHAREAGIDPELAAGLMQLLIAASLTRQEQDTVRALSQGGGKRALVIGGSGRMGAWFARFLDAQGYAVEVADPVANSAGFHQRERWDEGELSHDLIVVATPLRPAARILGALAVHKPPGIVFDLGSIKTPLRESLQALNAAGVRATSIHPMFGPSANVLAGRHVVLIDSGDREALETARSLFSSTTAITVEMDLDEHDRVIALVLGLSHALNIAFVAALAGSGVDAERLKAVSSTTFGAQLGIAEAVARENPHLYFEIQSLNEHNGPALTALDEAVHTLLAAVRNGDEASFVALMQQGRDYLHERAE</sequence>
<dbReference type="AlphaFoldDB" id="A0A4R6YND7"/>
<evidence type="ECO:0000313" key="7">
    <source>
        <dbReference type="Proteomes" id="UP000295293"/>
    </source>
</evidence>
<accession>A0A4R6YND7</accession>
<dbReference type="PANTHER" id="PTHR21363:SF0">
    <property type="entry name" value="PREPHENATE DEHYDROGENASE [NADP(+)]"/>
    <property type="match status" value="1"/>
</dbReference>
<proteinExistence type="predicted"/>
<dbReference type="InterPro" id="IPR046826">
    <property type="entry name" value="PDH_N"/>
</dbReference>
<dbReference type="InterPro" id="IPR046825">
    <property type="entry name" value="PDH_C"/>
</dbReference>
<dbReference type="Pfam" id="PF02153">
    <property type="entry name" value="PDH_N"/>
    <property type="match status" value="1"/>
</dbReference>
<dbReference type="SUPFAM" id="SSF48179">
    <property type="entry name" value="6-phosphogluconate dehydrogenase C-terminal domain-like"/>
    <property type="match status" value="1"/>
</dbReference>
<dbReference type="Proteomes" id="UP000295293">
    <property type="component" value="Unassembled WGS sequence"/>
</dbReference>
<dbReference type="EC" id="5.4.99.5" evidence="1"/>
<gene>
    <name evidence="6" type="ORF">DFR29_11895</name>
</gene>
<dbReference type="InterPro" id="IPR008927">
    <property type="entry name" value="6-PGluconate_DH-like_C_sf"/>
</dbReference>
<dbReference type="PROSITE" id="PS51176">
    <property type="entry name" value="PDH_ADH"/>
    <property type="match status" value="1"/>
</dbReference>
<dbReference type="Pfam" id="PF01817">
    <property type="entry name" value="CM_2"/>
    <property type="match status" value="1"/>
</dbReference>
<feature type="domain" description="Prephenate/arogenate dehydrogenase" evidence="5">
    <location>
        <begin position="98"/>
        <end position="363"/>
    </location>
</feature>
<dbReference type="OrthoDB" id="5939631at2"/>
<dbReference type="InterPro" id="IPR003099">
    <property type="entry name" value="Prephen_DH"/>
</dbReference>
<dbReference type="SUPFAM" id="SSF51735">
    <property type="entry name" value="NAD(P)-binding Rossmann-fold domains"/>
    <property type="match status" value="1"/>
</dbReference>
<dbReference type="SUPFAM" id="SSF48600">
    <property type="entry name" value="Chorismate mutase II"/>
    <property type="match status" value="1"/>
</dbReference>
<dbReference type="GO" id="GO:0006571">
    <property type="term" value="P:tyrosine biosynthetic process"/>
    <property type="evidence" value="ECO:0007669"/>
    <property type="project" value="InterPro"/>
</dbReference>
<evidence type="ECO:0000256" key="1">
    <source>
        <dbReference type="ARBA" id="ARBA00012404"/>
    </source>
</evidence>
<evidence type="ECO:0000259" key="4">
    <source>
        <dbReference type="PROSITE" id="PS51168"/>
    </source>
</evidence>
<dbReference type="InterPro" id="IPR036263">
    <property type="entry name" value="Chorismate_II_sf"/>
</dbReference>
<organism evidence="6 7">
    <name type="scientific">Tahibacter aquaticus</name>
    <dbReference type="NCBI Taxonomy" id="520092"/>
    <lineage>
        <taxon>Bacteria</taxon>
        <taxon>Pseudomonadati</taxon>
        <taxon>Pseudomonadota</taxon>
        <taxon>Gammaproteobacteria</taxon>
        <taxon>Lysobacterales</taxon>
        <taxon>Rhodanobacteraceae</taxon>
        <taxon>Tahibacter</taxon>
    </lineage>
</organism>
<name>A0A4R6YND7_9GAMM</name>
<dbReference type="Pfam" id="PF20463">
    <property type="entry name" value="PDH_C"/>
    <property type="match status" value="1"/>
</dbReference>
<evidence type="ECO:0000313" key="6">
    <source>
        <dbReference type="EMBL" id="TDR38952.1"/>
    </source>
</evidence>
<dbReference type="InterPro" id="IPR036979">
    <property type="entry name" value="CM_dom_sf"/>
</dbReference>
<evidence type="ECO:0000259" key="5">
    <source>
        <dbReference type="PROSITE" id="PS51176"/>
    </source>
</evidence>
<evidence type="ECO:0000256" key="2">
    <source>
        <dbReference type="ARBA" id="ARBA00023002"/>
    </source>
</evidence>
<dbReference type="GO" id="GO:0046417">
    <property type="term" value="P:chorismate metabolic process"/>
    <property type="evidence" value="ECO:0007669"/>
    <property type="project" value="InterPro"/>
</dbReference>
<comment type="caution">
    <text evidence="6">The sequence shown here is derived from an EMBL/GenBank/DDBJ whole genome shotgun (WGS) entry which is preliminary data.</text>
</comment>
<evidence type="ECO:0000256" key="3">
    <source>
        <dbReference type="SAM" id="Coils"/>
    </source>
</evidence>
<reference evidence="6 7" key="1">
    <citation type="submission" date="2019-03" db="EMBL/GenBank/DDBJ databases">
        <title>Genomic Encyclopedia of Type Strains, Phase IV (KMG-IV): sequencing the most valuable type-strain genomes for metagenomic binning, comparative biology and taxonomic classification.</title>
        <authorList>
            <person name="Goeker M."/>
        </authorList>
    </citation>
    <scope>NUCLEOTIDE SEQUENCE [LARGE SCALE GENOMIC DNA]</scope>
    <source>
        <strain evidence="6 7">DSM 21667</strain>
    </source>
</reference>
<dbReference type="SMART" id="SM00830">
    <property type="entry name" value="CM_2"/>
    <property type="match status" value="1"/>
</dbReference>
<dbReference type="InterPro" id="IPR036291">
    <property type="entry name" value="NAD(P)-bd_dom_sf"/>
</dbReference>
<dbReference type="GO" id="GO:0008977">
    <property type="term" value="F:prephenate dehydrogenase (NAD+) activity"/>
    <property type="evidence" value="ECO:0007669"/>
    <property type="project" value="InterPro"/>
</dbReference>